<protein>
    <submittedName>
        <fullName evidence="2">Oidioi.mRNA.OKI2018_I69.chr1.g1614.t1.cds</fullName>
    </submittedName>
</protein>
<dbReference type="PRINTS" id="PR00622">
    <property type="entry name" value="HISTONEH3"/>
</dbReference>
<proteinExistence type="predicted"/>
<keyword evidence="3" id="KW-1185">Reference proteome</keyword>
<feature type="compositionally biased region" description="Low complexity" evidence="1">
    <location>
        <begin position="578"/>
        <end position="601"/>
    </location>
</feature>
<evidence type="ECO:0000256" key="1">
    <source>
        <dbReference type="SAM" id="MobiDB-lite"/>
    </source>
</evidence>
<sequence length="696" mass="77174">MARTSQIARKSCGGLAPRRQLATNAARKTVSGTVSQIARAAVTMPELKEEGQLEIVDGVKKVELESGQGIESNEEETKEPGVHGTSSSAVDDEDDELIAIGEVITGSRYKQTARKSTGGAPPRKQLAMKVARKSAPSPSQIVEVDPEVIAAIAPESEIVDRPVEIDDILEWYRKMGSRALEVLRKNFLAQTTESGEKLSPDEEDFRARRKIVQDYPLEKGLVTKAARKSAPATDHIEDDDSETHPESDEGEVSSEVVAAMAPESVIEGRTVTKEDVRDWFLKSASRYFEVERKLVLELTSDDKDFIARREIVLEYIKVLSVRSARSRRPACRCRPDLTKLVTPRKIEPKWEPTIRPPPEESLKKGVHNFTEGEIVVVDENSTEEIKKYASKGRMQTLINENRKGYKIEDGHFIARSTKRFPIVKIKLNSMDKKLMKYLLEKDDSAVVSEAAKKLLNEQQINSALNKRENSISYSCIPATNRAKETVEQSQKSPSLTLASHGEAQNSTEPVPFRRDEPLAKTCEIEETTAISSSPLPPIKSDETAEKDSNLPNIEESQQQQQASPLVSASAFQAASVEQQSSINPASSPQQQPASPSISASQEIKKESTIEQPSTVKNEPYEQEPTSRPALSPSTSTPQAPLKQEVSADQPSQVKIEPQEQVPLPPKEILMPSRKRHMKEKPSEDNPPKKPKLFNDN</sequence>
<feature type="region of interest" description="Disordered" evidence="1">
    <location>
        <begin position="1"/>
        <end position="27"/>
    </location>
</feature>
<feature type="region of interest" description="Disordered" evidence="1">
    <location>
        <begin position="482"/>
        <end position="696"/>
    </location>
</feature>
<feature type="region of interest" description="Disordered" evidence="1">
    <location>
        <begin position="64"/>
        <end position="95"/>
    </location>
</feature>
<gene>
    <name evidence="2" type="ORF">OKIOD_LOCUS10379</name>
</gene>
<name>A0ABN7SUS4_OIKDI</name>
<feature type="compositionally biased region" description="Polar residues" evidence="1">
    <location>
        <begin position="549"/>
        <end position="577"/>
    </location>
</feature>
<dbReference type="EMBL" id="OU015566">
    <property type="protein sequence ID" value="CAG5104862.1"/>
    <property type="molecule type" value="Genomic_DNA"/>
</dbReference>
<dbReference type="Proteomes" id="UP001158576">
    <property type="component" value="Chromosome 1"/>
</dbReference>
<feature type="region of interest" description="Disordered" evidence="1">
    <location>
        <begin position="222"/>
        <end position="256"/>
    </location>
</feature>
<evidence type="ECO:0000313" key="3">
    <source>
        <dbReference type="Proteomes" id="UP001158576"/>
    </source>
</evidence>
<organism evidence="2 3">
    <name type="scientific">Oikopleura dioica</name>
    <name type="common">Tunicate</name>
    <dbReference type="NCBI Taxonomy" id="34765"/>
    <lineage>
        <taxon>Eukaryota</taxon>
        <taxon>Metazoa</taxon>
        <taxon>Chordata</taxon>
        <taxon>Tunicata</taxon>
        <taxon>Appendicularia</taxon>
        <taxon>Copelata</taxon>
        <taxon>Oikopleuridae</taxon>
        <taxon>Oikopleura</taxon>
    </lineage>
</organism>
<accession>A0ABN7SUS4</accession>
<evidence type="ECO:0000313" key="2">
    <source>
        <dbReference type="EMBL" id="CAG5104862.1"/>
    </source>
</evidence>
<feature type="compositionally biased region" description="Polar residues" evidence="1">
    <location>
        <begin position="487"/>
        <end position="508"/>
    </location>
</feature>
<dbReference type="InterPro" id="IPR000164">
    <property type="entry name" value="Histone_H3/CENP-A"/>
</dbReference>
<feature type="compositionally biased region" description="Basic and acidic residues" evidence="1">
    <location>
        <begin position="539"/>
        <end position="548"/>
    </location>
</feature>
<feature type="compositionally biased region" description="Basic and acidic residues" evidence="1">
    <location>
        <begin position="679"/>
        <end position="696"/>
    </location>
</feature>
<reference evidence="2 3" key="1">
    <citation type="submission" date="2021-04" db="EMBL/GenBank/DDBJ databases">
        <authorList>
            <person name="Bliznina A."/>
        </authorList>
    </citation>
    <scope>NUCLEOTIDE SEQUENCE [LARGE SCALE GENOMIC DNA]</scope>
</reference>